<keyword evidence="3" id="KW-1185">Reference proteome</keyword>
<evidence type="ECO:0000313" key="3">
    <source>
        <dbReference type="Proteomes" id="UP001601442"/>
    </source>
</evidence>
<keyword evidence="2" id="KW-0378">Hydrolase</keyword>
<dbReference type="InterPro" id="IPR029058">
    <property type="entry name" value="AB_hydrolase_fold"/>
</dbReference>
<dbReference type="PANTHER" id="PTHR43433:SF5">
    <property type="entry name" value="AB HYDROLASE-1 DOMAIN-CONTAINING PROTEIN"/>
    <property type="match status" value="1"/>
</dbReference>
<evidence type="ECO:0000259" key="1">
    <source>
        <dbReference type="Pfam" id="PF00561"/>
    </source>
</evidence>
<organism evidence="2 3">
    <name type="scientific">Nocardia aobensis</name>
    <dbReference type="NCBI Taxonomy" id="257277"/>
    <lineage>
        <taxon>Bacteria</taxon>
        <taxon>Bacillati</taxon>
        <taxon>Actinomycetota</taxon>
        <taxon>Actinomycetes</taxon>
        <taxon>Mycobacteriales</taxon>
        <taxon>Nocardiaceae</taxon>
        <taxon>Nocardia</taxon>
    </lineage>
</organism>
<feature type="domain" description="AB hydrolase-1" evidence="1">
    <location>
        <begin position="28"/>
        <end position="261"/>
    </location>
</feature>
<dbReference type="Proteomes" id="UP001601442">
    <property type="component" value="Unassembled WGS sequence"/>
</dbReference>
<dbReference type="InterPro" id="IPR050471">
    <property type="entry name" value="AB_hydrolase"/>
</dbReference>
<dbReference type="PRINTS" id="PR00111">
    <property type="entry name" value="ABHYDROLASE"/>
</dbReference>
<dbReference type="InterPro" id="IPR000073">
    <property type="entry name" value="AB_hydrolase_1"/>
</dbReference>
<proteinExistence type="predicted"/>
<evidence type="ECO:0000313" key="2">
    <source>
        <dbReference type="EMBL" id="MFF0499524.1"/>
    </source>
</evidence>
<dbReference type="Pfam" id="PF00561">
    <property type="entry name" value="Abhydrolase_1"/>
    <property type="match status" value="1"/>
</dbReference>
<dbReference type="Gene3D" id="3.40.50.1820">
    <property type="entry name" value="alpha/beta hydrolase"/>
    <property type="match status" value="1"/>
</dbReference>
<protein>
    <submittedName>
        <fullName evidence="2">Alpha/beta fold hydrolase</fullName>
    </submittedName>
</protein>
<accession>A0ABW6P8Q4</accession>
<dbReference type="PANTHER" id="PTHR43433">
    <property type="entry name" value="HYDROLASE, ALPHA/BETA FOLD FAMILY PROTEIN"/>
    <property type="match status" value="1"/>
</dbReference>
<dbReference type="RefSeq" id="WP_387398099.1">
    <property type="nucleotide sequence ID" value="NZ_JBIAMT010000005.1"/>
</dbReference>
<sequence>MSDAIDRFADLSKVTMCYRDEGDPAGEPLLLIMGLNSQLIHWPQEIVENLGVRGYRVIRPDNRDSGLTEWTATPGPYFLQAIASDTVELLDHLGIEKAHVVGASLGGMVAQLLAIQHPERVWSLCSIMSTPHSSIGAPSDDVREEMLKPLPPDREEAIEQIVALYALIGSKTYADTERERRYAVATLAYDRARGRHPEGPFRQMSAALMAPDRTERLRTLQVPTLVIHGAEDSLITIAGGEATHAAVPGSTYLPLAAMGHDLPAPLLDEIVTAIDANAARRPAVV</sequence>
<dbReference type="EMBL" id="JBIAMT010000005">
    <property type="protein sequence ID" value="MFF0499524.1"/>
    <property type="molecule type" value="Genomic_DNA"/>
</dbReference>
<dbReference type="SUPFAM" id="SSF53474">
    <property type="entry name" value="alpha/beta-Hydrolases"/>
    <property type="match status" value="1"/>
</dbReference>
<name>A0ABW6P8Q4_9NOCA</name>
<dbReference type="GO" id="GO:0016787">
    <property type="term" value="F:hydrolase activity"/>
    <property type="evidence" value="ECO:0007669"/>
    <property type="project" value="UniProtKB-KW"/>
</dbReference>
<gene>
    <name evidence="2" type="ORF">ACFYU5_24215</name>
</gene>
<comment type="caution">
    <text evidence="2">The sequence shown here is derived from an EMBL/GenBank/DDBJ whole genome shotgun (WGS) entry which is preliminary data.</text>
</comment>
<reference evidence="2 3" key="1">
    <citation type="submission" date="2024-10" db="EMBL/GenBank/DDBJ databases">
        <title>The Natural Products Discovery Center: Release of the First 8490 Sequenced Strains for Exploring Actinobacteria Biosynthetic Diversity.</title>
        <authorList>
            <person name="Kalkreuter E."/>
            <person name="Kautsar S.A."/>
            <person name="Yang D."/>
            <person name="Bader C.D."/>
            <person name="Teijaro C.N."/>
            <person name="Fluegel L."/>
            <person name="Davis C.M."/>
            <person name="Simpson J.R."/>
            <person name="Lauterbach L."/>
            <person name="Steele A.D."/>
            <person name="Gui C."/>
            <person name="Meng S."/>
            <person name="Li G."/>
            <person name="Viehrig K."/>
            <person name="Ye F."/>
            <person name="Su P."/>
            <person name="Kiefer A.F."/>
            <person name="Nichols A."/>
            <person name="Cepeda A.J."/>
            <person name="Yan W."/>
            <person name="Fan B."/>
            <person name="Jiang Y."/>
            <person name="Adhikari A."/>
            <person name="Zheng C.-J."/>
            <person name="Schuster L."/>
            <person name="Cowan T.M."/>
            <person name="Smanski M.J."/>
            <person name="Chevrette M.G."/>
            <person name="De Carvalho L.P.S."/>
            <person name="Shen B."/>
        </authorList>
    </citation>
    <scope>NUCLEOTIDE SEQUENCE [LARGE SCALE GENOMIC DNA]</scope>
    <source>
        <strain evidence="2 3">NPDC004119</strain>
    </source>
</reference>